<feature type="binding site" evidence="1">
    <location>
        <position position="60"/>
    </location>
    <ligand>
        <name>FAD</name>
        <dbReference type="ChEBI" id="CHEBI:57692"/>
        <note>ligand shared between neighboring subunits</note>
    </ligand>
</feature>
<dbReference type="AlphaFoldDB" id="A0A1V4APS2"/>
<gene>
    <name evidence="1" type="primary">thyX</name>
    <name evidence="2" type="ORF">AYP45_16655</name>
</gene>
<feature type="binding site" evidence="1">
    <location>
        <begin position="81"/>
        <end position="84"/>
    </location>
    <ligand>
        <name>dUMP</name>
        <dbReference type="ChEBI" id="CHEBI:246422"/>
        <note>ligand shared between dimeric partners</note>
    </ligand>
</feature>
<feature type="binding site" evidence="1">
    <location>
        <begin position="171"/>
        <end position="173"/>
    </location>
    <ligand>
        <name>FAD</name>
        <dbReference type="ChEBI" id="CHEBI:57692"/>
        <note>ligand shared between neighboring subunits</note>
    </ligand>
</feature>
<dbReference type="InterPro" id="IPR036098">
    <property type="entry name" value="Thymidylate_synthase_ThyX_sf"/>
</dbReference>
<dbReference type="Proteomes" id="UP000189681">
    <property type="component" value="Unassembled WGS sequence"/>
</dbReference>
<dbReference type="GO" id="GO:0006235">
    <property type="term" value="P:dTTP biosynthetic process"/>
    <property type="evidence" value="ECO:0007669"/>
    <property type="project" value="UniProtKB-UniRule"/>
</dbReference>
<evidence type="ECO:0000313" key="3">
    <source>
        <dbReference type="Proteomes" id="UP000189681"/>
    </source>
</evidence>
<comment type="similarity">
    <text evidence="1">Belongs to the thymidylate synthase ThyX family.</text>
</comment>
<keyword evidence="1" id="KW-0274">FAD</keyword>
<dbReference type="PANTHER" id="PTHR34934:SF1">
    <property type="entry name" value="FLAVIN-DEPENDENT THYMIDYLATE SYNTHASE"/>
    <property type="match status" value="1"/>
</dbReference>
<dbReference type="NCBIfam" id="TIGR02170">
    <property type="entry name" value="thyX"/>
    <property type="match status" value="1"/>
</dbReference>
<keyword evidence="1" id="KW-0489">Methyltransferase</keyword>
<keyword evidence="1" id="KW-0545">Nucleotide biosynthesis</keyword>
<keyword evidence="1" id="KW-0521">NADP</keyword>
<comment type="cofactor">
    <cofactor evidence="1">
        <name>FAD</name>
        <dbReference type="ChEBI" id="CHEBI:57692"/>
    </cofactor>
    <text evidence="1">Binds 4 FAD per tetramer. Each FAD binding site is formed by three monomers.</text>
</comment>
<feature type="binding site" evidence="1">
    <location>
        <position position="177"/>
    </location>
    <ligand>
        <name>FAD</name>
        <dbReference type="ChEBI" id="CHEBI:57692"/>
        <note>ligand shared between neighboring subunits</note>
    </ligand>
</feature>
<dbReference type="Pfam" id="PF02511">
    <property type="entry name" value="Thy1"/>
    <property type="match status" value="1"/>
</dbReference>
<feature type="binding site" evidence="1">
    <location>
        <position position="92"/>
    </location>
    <ligand>
        <name>FAD</name>
        <dbReference type="ChEBI" id="CHEBI:57692"/>
        <note>ligand shared between neighboring subunits</note>
    </ligand>
</feature>
<feature type="binding site" evidence="1">
    <location>
        <position position="182"/>
    </location>
    <ligand>
        <name>dUMP</name>
        <dbReference type="ChEBI" id="CHEBI:246422"/>
        <note>ligand shared between dimeric partners</note>
    </ligand>
</feature>
<dbReference type="PANTHER" id="PTHR34934">
    <property type="entry name" value="FLAVIN-DEPENDENT THYMIDYLATE SYNTHASE"/>
    <property type="match status" value="1"/>
</dbReference>
<name>A0A1V4APS2_9BACT</name>
<evidence type="ECO:0000313" key="2">
    <source>
        <dbReference type="EMBL" id="OOP55115.1"/>
    </source>
</evidence>
<feature type="binding site" description="in other chain" evidence="1">
    <location>
        <begin position="92"/>
        <end position="96"/>
    </location>
    <ligand>
        <name>dUMP</name>
        <dbReference type="ChEBI" id="CHEBI:246422"/>
        <note>ligand shared between dimeric partners</note>
    </ligand>
</feature>
<dbReference type="InterPro" id="IPR003669">
    <property type="entry name" value="Thymidylate_synthase_ThyX"/>
</dbReference>
<protein>
    <recommendedName>
        <fullName evidence="1">Flavin-dependent thymidylate synthase</fullName>
        <shortName evidence="1">FDTS</shortName>
        <ecNumber evidence="1">2.1.1.148</ecNumber>
    </recommendedName>
    <alternativeName>
        <fullName evidence="1">FAD-dependent thymidylate synthase</fullName>
    </alternativeName>
    <alternativeName>
        <fullName evidence="1">Thymidylate synthase ThyX</fullName>
        <shortName evidence="1">TS</shortName>
        <shortName evidence="1">TSase</shortName>
    </alternativeName>
</protein>
<feature type="active site" description="Involved in ionization of N3 of dUMP, leading to its activation" evidence="1">
    <location>
        <position position="182"/>
    </location>
</feature>
<dbReference type="SUPFAM" id="SSF69796">
    <property type="entry name" value="Thymidylate synthase-complementing protein Thy1"/>
    <property type="match status" value="1"/>
</dbReference>
<comment type="catalytic activity">
    <reaction evidence="1">
        <text>dUMP + (6R)-5,10-methylene-5,6,7,8-tetrahydrofolate + NADPH + H(+) = dTMP + (6S)-5,6,7,8-tetrahydrofolate + NADP(+)</text>
        <dbReference type="Rhea" id="RHEA:29043"/>
        <dbReference type="ChEBI" id="CHEBI:15378"/>
        <dbReference type="ChEBI" id="CHEBI:15636"/>
        <dbReference type="ChEBI" id="CHEBI:57453"/>
        <dbReference type="ChEBI" id="CHEBI:57783"/>
        <dbReference type="ChEBI" id="CHEBI:58349"/>
        <dbReference type="ChEBI" id="CHEBI:63528"/>
        <dbReference type="ChEBI" id="CHEBI:246422"/>
        <dbReference type="EC" id="2.1.1.148"/>
    </reaction>
</comment>
<dbReference type="HAMAP" id="MF_01408">
    <property type="entry name" value="ThyX"/>
    <property type="match status" value="1"/>
</dbReference>
<dbReference type="GO" id="GO:0070402">
    <property type="term" value="F:NADPH binding"/>
    <property type="evidence" value="ECO:0007669"/>
    <property type="project" value="TreeGrafter"/>
</dbReference>
<dbReference type="GO" id="GO:0004799">
    <property type="term" value="F:thymidylate synthase activity"/>
    <property type="evidence" value="ECO:0007669"/>
    <property type="project" value="TreeGrafter"/>
</dbReference>
<comment type="caution">
    <text evidence="2">The sequence shown here is derived from an EMBL/GenBank/DDBJ whole genome shotgun (WGS) entry which is preliminary data.</text>
</comment>
<dbReference type="GO" id="GO:0006231">
    <property type="term" value="P:dTMP biosynthetic process"/>
    <property type="evidence" value="ECO:0007669"/>
    <property type="project" value="UniProtKB-UniRule"/>
</dbReference>
<dbReference type="GO" id="GO:0050660">
    <property type="term" value="F:flavin adenine dinucleotide binding"/>
    <property type="evidence" value="ECO:0007669"/>
    <property type="project" value="UniProtKB-UniRule"/>
</dbReference>
<reference evidence="2 3" key="1">
    <citation type="journal article" date="2017" name="Water Res.">
        <title>Discovery and metagenomic analysis of an anammox bacterial enrichment related to Candidatus "Brocadia caroliniensis" in a full-scale glycerol-fed nitritation-denitritation separate centrate treatment process.</title>
        <authorList>
            <person name="Park H."/>
            <person name="Brotto A.C."/>
            <person name="van Loosdrecht M.C."/>
            <person name="Chandran K."/>
        </authorList>
    </citation>
    <scope>NUCLEOTIDE SEQUENCE [LARGE SCALE GENOMIC DNA]</scope>
    <source>
        <strain evidence="2">26THWARD</strain>
    </source>
</reference>
<dbReference type="GO" id="GO:0050797">
    <property type="term" value="F:thymidylate synthase (FAD) activity"/>
    <property type="evidence" value="ECO:0007669"/>
    <property type="project" value="UniProtKB-UniRule"/>
</dbReference>
<dbReference type="EMBL" id="AYTS01000175">
    <property type="protein sequence ID" value="OOP55115.1"/>
    <property type="molecule type" value="Genomic_DNA"/>
</dbReference>
<sequence>MSESKLQVVLLRSTPDPEEIVAQAAKLCYSAASVDDLKKQIERKNQANFIEKLMDMRHLSPIEHATFTFGIEGISRSCSHQIVRHRLASYSQQSQRYVGQQSGKTGGFHFIVPPGIEKIGKKQWFTEKMHLIQQWYDELVEELENQGESTFEDARFLLPDAAETKIIITMNARELLHFFRVRCCNRAQWEIRELATEMLRQVKQVSPHIFKDAGPGCVNDTCPEGKMTCGKMGEVRNRFKNLT</sequence>
<feature type="binding site" description="in other chain" evidence="1">
    <location>
        <position position="155"/>
    </location>
    <ligand>
        <name>dUMP</name>
        <dbReference type="ChEBI" id="CHEBI:246422"/>
        <note>ligand shared between dimeric partners</note>
    </ligand>
</feature>
<dbReference type="PROSITE" id="PS51331">
    <property type="entry name" value="THYX"/>
    <property type="match status" value="1"/>
</dbReference>
<dbReference type="CDD" id="cd20175">
    <property type="entry name" value="ThyX"/>
    <property type="match status" value="1"/>
</dbReference>
<proteinExistence type="inferred from homology"/>
<comment type="subunit">
    <text evidence="1">Homotetramer.</text>
</comment>
<dbReference type="STRING" id="1004156.AYP45_16655"/>
<accession>A0A1V4APS2</accession>
<keyword evidence="1" id="KW-0808">Transferase</keyword>
<keyword evidence="1" id="KW-0285">Flavoprotein</keyword>
<dbReference type="EC" id="2.1.1.148" evidence="1"/>
<comment type="function">
    <text evidence="1">Catalyzes the reductive methylation of 2'-deoxyuridine-5'-monophosphate (dUMP) to 2'-deoxythymidine-5'-monophosphate (dTMP) while utilizing 5,10-methylenetetrahydrofolate (mTHF) as the methyl donor, and NADPH and FADH(2) as the reductant.</text>
</comment>
<dbReference type="Gene3D" id="3.30.1360.170">
    <property type="match status" value="1"/>
</dbReference>
<feature type="binding site" evidence="1">
    <location>
        <begin position="84"/>
        <end position="86"/>
    </location>
    <ligand>
        <name>FAD</name>
        <dbReference type="ChEBI" id="CHEBI:57692"/>
        <note>ligand shared between neighboring subunits</note>
    </ligand>
</feature>
<dbReference type="GO" id="GO:0032259">
    <property type="term" value="P:methylation"/>
    <property type="evidence" value="ECO:0007669"/>
    <property type="project" value="UniProtKB-KW"/>
</dbReference>
<organism evidence="2 3">
    <name type="scientific">Candidatus Brocadia carolinensis</name>
    <dbReference type="NCBI Taxonomy" id="1004156"/>
    <lineage>
        <taxon>Bacteria</taxon>
        <taxon>Pseudomonadati</taxon>
        <taxon>Planctomycetota</taxon>
        <taxon>Candidatus Brocadiia</taxon>
        <taxon>Candidatus Brocadiales</taxon>
        <taxon>Candidatus Brocadiaceae</taxon>
        <taxon>Candidatus Brocadia</taxon>
    </lineage>
</organism>
<dbReference type="UniPathway" id="UPA00575"/>
<comment type="pathway">
    <text evidence="1">Pyrimidine metabolism; dTTP biosynthesis.</text>
</comment>
<evidence type="ECO:0000256" key="1">
    <source>
        <dbReference type="HAMAP-Rule" id="MF_01408"/>
    </source>
</evidence>